<feature type="domain" description="SnoaL-like" evidence="1">
    <location>
        <begin position="31"/>
        <end position="150"/>
    </location>
</feature>
<proteinExistence type="predicted"/>
<dbReference type="OrthoDB" id="5767026at2"/>
<dbReference type="Pfam" id="PF13474">
    <property type="entry name" value="SnoaL_3"/>
    <property type="match status" value="1"/>
</dbReference>
<protein>
    <recommendedName>
        <fullName evidence="1">SnoaL-like domain-containing protein</fullName>
    </recommendedName>
</protein>
<dbReference type="AlphaFoldDB" id="A0A238D2R3"/>
<dbReference type="RefSeq" id="WP_013123621.1">
    <property type="nucleotide sequence ID" value="NZ_LT592170.1"/>
</dbReference>
<dbReference type="SUPFAM" id="SSF54427">
    <property type="entry name" value="NTF2-like"/>
    <property type="match status" value="1"/>
</dbReference>
<organism evidence="2 3">
    <name type="scientific">Thiomonas delicata</name>
    <name type="common">Thiomonas cuprina</name>
    <dbReference type="NCBI Taxonomy" id="364030"/>
    <lineage>
        <taxon>Bacteria</taxon>
        <taxon>Pseudomonadati</taxon>
        <taxon>Pseudomonadota</taxon>
        <taxon>Betaproteobacteria</taxon>
        <taxon>Burkholderiales</taxon>
        <taxon>Thiomonas</taxon>
    </lineage>
</organism>
<dbReference type="Proteomes" id="UP000214566">
    <property type="component" value="Unassembled WGS sequence"/>
</dbReference>
<reference evidence="2 3" key="1">
    <citation type="submission" date="2016-06" db="EMBL/GenBank/DDBJ databases">
        <authorList>
            <person name="Kjaerup R.B."/>
            <person name="Dalgaard T.S."/>
            <person name="Juul-Madsen H.R."/>
        </authorList>
    </citation>
    <scope>NUCLEOTIDE SEQUENCE [LARGE SCALE GENOMIC DNA]</scope>
    <source>
        <strain evidence="2 3">DSM 16361</strain>
    </source>
</reference>
<evidence type="ECO:0000313" key="3">
    <source>
        <dbReference type="Proteomes" id="UP000214566"/>
    </source>
</evidence>
<dbReference type="InterPro" id="IPR037401">
    <property type="entry name" value="SnoaL-like"/>
</dbReference>
<sequence length="166" mass="18581">MPTSQMLSRTYGRGAADRRIEAREPSLEGARAALECFYFAFNQRSLDALEAVWAPGTLISLDNPLGGIMRGLDDIRALYRRIFSGPAQVWVELHDVVEYVGDDTVVFAGRERGEFTRDGRTVPLAIRTSRVFQYFGGPLGWRQVHHHGSIDDPEALARYQQAVRGA</sequence>
<dbReference type="InterPro" id="IPR032710">
    <property type="entry name" value="NTF2-like_dom_sf"/>
</dbReference>
<evidence type="ECO:0000313" key="2">
    <source>
        <dbReference type="EMBL" id="SBP87470.1"/>
    </source>
</evidence>
<evidence type="ECO:0000259" key="1">
    <source>
        <dbReference type="Pfam" id="PF13474"/>
    </source>
</evidence>
<keyword evidence="3" id="KW-1185">Reference proteome</keyword>
<dbReference type="EMBL" id="FLMQ01000055">
    <property type="protein sequence ID" value="SBP87470.1"/>
    <property type="molecule type" value="Genomic_DNA"/>
</dbReference>
<accession>A0A238D2R3</accession>
<gene>
    <name evidence="2" type="ORF">THIARS_60183</name>
</gene>
<dbReference type="Gene3D" id="3.10.450.50">
    <property type="match status" value="1"/>
</dbReference>
<name>A0A238D2R3_THIDL</name>